<comment type="caution">
    <text evidence="8">The sequence shown here is derived from an EMBL/GenBank/DDBJ whole genome shotgun (WGS) entry which is preliminary data.</text>
</comment>
<evidence type="ECO:0000256" key="5">
    <source>
        <dbReference type="ARBA" id="ARBA00023136"/>
    </source>
</evidence>
<evidence type="ECO:0000256" key="2">
    <source>
        <dbReference type="ARBA" id="ARBA00022475"/>
    </source>
</evidence>
<proteinExistence type="predicted"/>
<gene>
    <name evidence="8" type="ORF">ENV62_05800</name>
</gene>
<protein>
    <submittedName>
        <fullName evidence="8">Cytochrome b/b6 domain-containing protein</fullName>
    </submittedName>
</protein>
<keyword evidence="5 6" id="KW-0472">Membrane</keyword>
<evidence type="ECO:0000256" key="1">
    <source>
        <dbReference type="ARBA" id="ARBA00004651"/>
    </source>
</evidence>
<feature type="transmembrane region" description="Helical" evidence="6">
    <location>
        <begin position="161"/>
        <end position="181"/>
    </location>
</feature>
<keyword evidence="4 6" id="KW-1133">Transmembrane helix</keyword>
<feature type="transmembrane region" description="Helical" evidence="6">
    <location>
        <begin position="15"/>
        <end position="33"/>
    </location>
</feature>
<dbReference type="Gene3D" id="1.20.950.20">
    <property type="entry name" value="Transmembrane di-heme cytochromes, Chain C"/>
    <property type="match status" value="1"/>
</dbReference>
<sequence>MSHAVAEIEREELDGLTIFLHAGLMVFGLLAWLTGEWAGDYKKLPHWGFFIHKHLGLGVAFFLLLRIVYGFIGPEVARFAHWVPYTKDRLKLVWEDLLTLARLRLPDRATHQGLAGLVETFGLAVFAWMATTGISLYYFLRPGQRAGGAILLIKELHEAGEFLIPVFLIIHVGAVLLHALAGDHRWRKMLFMK</sequence>
<feature type="transmembrane region" description="Helical" evidence="6">
    <location>
        <begin position="121"/>
        <end position="140"/>
    </location>
</feature>
<keyword evidence="3 6" id="KW-0812">Transmembrane</keyword>
<dbReference type="AlphaFoldDB" id="A0A7C3WJC9"/>
<evidence type="ECO:0000259" key="7">
    <source>
        <dbReference type="Pfam" id="PF01292"/>
    </source>
</evidence>
<evidence type="ECO:0000256" key="3">
    <source>
        <dbReference type="ARBA" id="ARBA00022692"/>
    </source>
</evidence>
<dbReference type="InterPro" id="IPR011577">
    <property type="entry name" value="Cyt_b561_bac/Ni-Hgenase"/>
</dbReference>
<accession>A0A7C3WJC9</accession>
<dbReference type="SUPFAM" id="SSF81342">
    <property type="entry name" value="Transmembrane di-heme cytochromes"/>
    <property type="match status" value="1"/>
</dbReference>
<feature type="transmembrane region" description="Helical" evidence="6">
    <location>
        <begin position="54"/>
        <end position="72"/>
    </location>
</feature>
<evidence type="ECO:0000313" key="8">
    <source>
        <dbReference type="EMBL" id="HGB14731.1"/>
    </source>
</evidence>
<evidence type="ECO:0000256" key="4">
    <source>
        <dbReference type="ARBA" id="ARBA00022989"/>
    </source>
</evidence>
<name>A0A7C3WJC9_9BACT</name>
<reference evidence="8" key="1">
    <citation type="journal article" date="2020" name="mSystems">
        <title>Genome- and Community-Level Interaction Insights into Carbon Utilization and Element Cycling Functions of Hydrothermarchaeota in Hydrothermal Sediment.</title>
        <authorList>
            <person name="Zhou Z."/>
            <person name="Liu Y."/>
            <person name="Xu W."/>
            <person name="Pan J."/>
            <person name="Luo Z.H."/>
            <person name="Li M."/>
        </authorList>
    </citation>
    <scope>NUCLEOTIDE SEQUENCE [LARGE SCALE GENOMIC DNA]</scope>
    <source>
        <strain evidence="8">SpSt-776</strain>
    </source>
</reference>
<dbReference type="EMBL" id="DTHB01000043">
    <property type="protein sequence ID" value="HGB14731.1"/>
    <property type="molecule type" value="Genomic_DNA"/>
</dbReference>
<keyword evidence="2" id="KW-1003">Cell membrane</keyword>
<dbReference type="GO" id="GO:0022904">
    <property type="term" value="P:respiratory electron transport chain"/>
    <property type="evidence" value="ECO:0007669"/>
    <property type="project" value="InterPro"/>
</dbReference>
<dbReference type="GO" id="GO:0009055">
    <property type="term" value="F:electron transfer activity"/>
    <property type="evidence" value="ECO:0007669"/>
    <property type="project" value="InterPro"/>
</dbReference>
<comment type="subcellular location">
    <subcellularLocation>
        <location evidence="1">Cell membrane</location>
        <topology evidence="1">Multi-pass membrane protein</topology>
    </subcellularLocation>
</comment>
<dbReference type="GO" id="GO:0005886">
    <property type="term" value="C:plasma membrane"/>
    <property type="evidence" value="ECO:0007669"/>
    <property type="project" value="UniProtKB-SubCell"/>
</dbReference>
<evidence type="ECO:0000256" key="6">
    <source>
        <dbReference type="SAM" id="Phobius"/>
    </source>
</evidence>
<dbReference type="Pfam" id="PF01292">
    <property type="entry name" value="Ni_hydr_CYTB"/>
    <property type="match status" value="1"/>
</dbReference>
<organism evidence="8">
    <name type="scientific">Desulfobacca acetoxidans</name>
    <dbReference type="NCBI Taxonomy" id="60893"/>
    <lineage>
        <taxon>Bacteria</taxon>
        <taxon>Pseudomonadati</taxon>
        <taxon>Thermodesulfobacteriota</taxon>
        <taxon>Desulfobaccia</taxon>
        <taxon>Desulfobaccales</taxon>
        <taxon>Desulfobaccaceae</taxon>
        <taxon>Desulfobacca</taxon>
    </lineage>
</organism>
<dbReference type="InterPro" id="IPR016174">
    <property type="entry name" value="Di-haem_cyt_TM"/>
</dbReference>
<feature type="domain" description="Cytochrome b561 bacterial/Ni-hydrogenase" evidence="7">
    <location>
        <begin position="14"/>
        <end position="190"/>
    </location>
</feature>